<protein>
    <submittedName>
        <fullName evidence="1">Uncharacterized protein</fullName>
    </submittedName>
</protein>
<dbReference type="InParanoid" id="A0A317XHM8"/>
<name>A0A317XHM8_9BASI</name>
<evidence type="ECO:0000313" key="2">
    <source>
        <dbReference type="Proteomes" id="UP000246740"/>
    </source>
</evidence>
<organism evidence="1 2">
    <name type="scientific">Testicularia cyperi</name>
    <dbReference type="NCBI Taxonomy" id="1882483"/>
    <lineage>
        <taxon>Eukaryota</taxon>
        <taxon>Fungi</taxon>
        <taxon>Dikarya</taxon>
        <taxon>Basidiomycota</taxon>
        <taxon>Ustilaginomycotina</taxon>
        <taxon>Ustilaginomycetes</taxon>
        <taxon>Ustilaginales</taxon>
        <taxon>Anthracoideaceae</taxon>
        <taxon>Testicularia</taxon>
    </lineage>
</organism>
<proteinExistence type="predicted"/>
<accession>A0A317XHM8</accession>
<keyword evidence="2" id="KW-1185">Reference proteome</keyword>
<evidence type="ECO:0000313" key="1">
    <source>
        <dbReference type="EMBL" id="PWY97655.1"/>
    </source>
</evidence>
<dbReference type="Proteomes" id="UP000246740">
    <property type="component" value="Unassembled WGS sequence"/>
</dbReference>
<reference evidence="1 2" key="1">
    <citation type="journal article" date="2018" name="Mol. Biol. Evol.">
        <title>Broad Genomic Sampling Reveals a Smut Pathogenic Ancestry of the Fungal Clade Ustilaginomycotina.</title>
        <authorList>
            <person name="Kijpornyongpan T."/>
            <person name="Mondo S.J."/>
            <person name="Barry K."/>
            <person name="Sandor L."/>
            <person name="Lee J."/>
            <person name="Lipzen A."/>
            <person name="Pangilinan J."/>
            <person name="LaButti K."/>
            <person name="Hainaut M."/>
            <person name="Henrissat B."/>
            <person name="Grigoriev I.V."/>
            <person name="Spatafora J.W."/>
            <person name="Aime M.C."/>
        </authorList>
    </citation>
    <scope>NUCLEOTIDE SEQUENCE [LARGE SCALE GENOMIC DNA]</scope>
    <source>
        <strain evidence="1 2">MCA 3645</strain>
    </source>
</reference>
<dbReference type="AlphaFoldDB" id="A0A317XHM8"/>
<gene>
    <name evidence="1" type="ORF">BCV70DRAFT_49012</name>
</gene>
<sequence length="249" mass="27053">MPISTACPMMSSDSFLQSCIFSTVPLKVAREGNKVKMKALLLSVLLLAPVLNVVRAAAAPEEYIYCQFGLDNDLNSLISEGDICFQRPSGGAHHNRRYIVRMWGPQEDFTITVVDNMRVLEPQFASTKILGGFVKEPKGQDPATNTFTTPPDGDAYCLSFDINNFNLDTKSGTHLVASPSGPGNVNNIAITVVDQDCENCQLLTTKLYPSDAGTSMSGYCTTSGHNAKIPRHADNIQGWCNFPVLGMQP</sequence>
<dbReference type="EMBL" id="KZ819204">
    <property type="protein sequence ID" value="PWY97655.1"/>
    <property type="molecule type" value="Genomic_DNA"/>
</dbReference>